<protein>
    <submittedName>
        <fullName evidence="1">Uncharacterized protein</fullName>
    </submittedName>
</protein>
<name>A0A7W2AQJ0_9BACL</name>
<reference evidence="1 2" key="1">
    <citation type="submission" date="2020-07" db="EMBL/GenBank/DDBJ databases">
        <title>Thermoactinomyces phylogeny.</title>
        <authorList>
            <person name="Dunlap C."/>
        </authorList>
    </citation>
    <scope>NUCLEOTIDE SEQUENCE [LARGE SCALE GENOMIC DNA]</scope>
    <source>
        <strain evidence="1 2">AMNI-1</strain>
    </source>
</reference>
<dbReference type="Proteomes" id="UP000538292">
    <property type="component" value="Unassembled WGS sequence"/>
</dbReference>
<accession>A0A7W2AQJ0</accession>
<evidence type="ECO:0000313" key="1">
    <source>
        <dbReference type="EMBL" id="MBA4601568.1"/>
    </source>
</evidence>
<dbReference type="AlphaFoldDB" id="A0A7W2AQJ0"/>
<keyword evidence="2" id="KW-1185">Reference proteome</keyword>
<proteinExistence type="predicted"/>
<gene>
    <name evidence="1" type="ORF">H2C83_04370</name>
</gene>
<evidence type="ECO:0000313" key="2">
    <source>
        <dbReference type="Proteomes" id="UP000538292"/>
    </source>
</evidence>
<organism evidence="1 2">
    <name type="scientific">Thermoactinomyces mirandus</name>
    <dbReference type="NCBI Taxonomy" id="2756294"/>
    <lineage>
        <taxon>Bacteria</taxon>
        <taxon>Bacillati</taxon>
        <taxon>Bacillota</taxon>
        <taxon>Bacilli</taxon>
        <taxon>Bacillales</taxon>
        <taxon>Thermoactinomycetaceae</taxon>
        <taxon>Thermoactinomyces</taxon>
    </lineage>
</organism>
<sequence length="62" mass="6650">MSGKQCDKAVIDALIKANMLSFDLDKVAAFSRELSATGCDAEGGMVICNHNYCIVARDPVIE</sequence>
<comment type="caution">
    <text evidence="1">The sequence shown here is derived from an EMBL/GenBank/DDBJ whole genome shotgun (WGS) entry which is preliminary data.</text>
</comment>
<dbReference type="RefSeq" id="WP_181738193.1">
    <property type="nucleotide sequence ID" value="NZ_JACEOL010000012.1"/>
</dbReference>
<dbReference type="EMBL" id="JACEOL010000012">
    <property type="protein sequence ID" value="MBA4601568.1"/>
    <property type="molecule type" value="Genomic_DNA"/>
</dbReference>